<comment type="caution">
    <text evidence="1">The sequence shown here is derived from an EMBL/GenBank/DDBJ whole genome shotgun (WGS) entry which is preliminary data.</text>
</comment>
<reference evidence="1 2" key="1">
    <citation type="submission" date="2023-05" db="EMBL/GenBank/DDBJ databases">
        <title>Streptantibioticus silvisoli sp. nov., acidotolerant actinomycetes 1 from pine litter.</title>
        <authorList>
            <person name="Swiecimska M."/>
            <person name="Golinska P."/>
            <person name="Sangal V."/>
            <person name="Wachnowicz B."/>
            <person name="Goodfellow M."/>
        </authorList>
    </citation>
    <scope>NUCLEOTIDE SEQUENCE [LARGE SCALE GENOMIC DNA]</scope>
    <source>
        <strain evidence="1 2">SL54</strain>
    </source>
</reference>
<dbReference type="Proteomes" id="UP001156398">
    <property type="component" value="Unassembled WGS sequence"/>
</dbReference>
<sequence>MTMLRFPQEVSDLLRQHAERGRPDGTAADVRAYAAIMRRDAGADQLRSEGAAAVHDVPGRRQGVTPTEAAARFFFG</sequence>
<organism evidence="1 2">
    <name type="scientific">Streptantibioticus silvisoli</name>
    <dbReference type="NCBI Taxonomy" id="2705255"/>
    <lineage>
        <taxon>Bacteria</taxon>
        <taxon>Bacillati</taxon>
        <taxon>Actinomycetota</taxon>
        <taxon>Actinomycetes</taxon>
        <taxon>Kitasatosporales</taxon>
        <taxon>Streptomycetaceae</taxon>
        <taxon>Streptantibioticus</taxon>
    </lineage>
</organism>
<proteinExistence type="predicted"/>
<keyword evidence="2" id="KW-1185">Reference proteome</keyword>
<gene>
    <name evidence="1" type="ORF">POF43_020980</name>
</gene>
<evidence type="ECO:0000313" key="2">
    <source>
        <dbReference type="Proteomes" id="UP001156398"/>
    </source>
</evidence>
<evidence type="ECO:0000313" key="1">
    <source>
        <dbReference type="EMBL" id="MDI5965166.1"/>
    </source>
</evidence>
<dbReference type="RefSeq" id="WP_271325394.1">
    <property type="nucleotide sequence ID" value="NZ_JAAGKO020000031.1"/>
</dbReference>
<dbReference type="EMBL" id="JAAGKO020000031">
    <property type="protein sequence ID" value="MDI5965166.1"/>
    <property type="molecule type" value="Genomic_DNA"/>
</dbReference>
<accession>A0ABT6W6Q5</accession>
<protein>
    <submittedName>
        <fullName evidence="1">Uncharacterized protein</fullName>
    </submittedName>
</protein>
<name>A0ABT6W6Q5_9ACTN</name>